<keyword evidence="1" id="KW-1185">Reference proteome</keyword>
<dbReference type="AlphaFoldDB" id="A0A915HX35"/>
<dbReference type="WBParaSite" id="nRc.2.0.1.t06375-RA">
    <property type="protein sequence ID" value="nRc.2.0.1.t06375-RA"/>
    <property type="gene ID" value="nRc.2.0.1.g06375"/>
</dbReference>
<accession>A0A915HX35</accession>
<evidence type="ECO:0000313" key="2">
    <source>
        <dbReference type="WBParaSite" id="nRc.2.0.1.t06375-RA"/>
    </source>
</evidence>
<sequence length="68" mass="7689">MMVMAVVMFMPVQRAAPDVRRLVSPAAHHDFTVLLRSEFIRTGLLDLKGLGVYIKKKQSIRHEAVALE</sequence>
<organism evidence="1 2">
    <name type="scientific">Romanomermis culicivorax</name>
    <name type="common">Nematode worm</name>
    <dbReference type="NCBI Taxonomy" id="13658"/>
    <lineage>
        <taxon>Eukaryota</taxon>
        <taxon>Metazoa</taxon>
        <taxon>Ecdysozoa</taxon>
        <taxon>Nematoda</taxon>
        <taxon>Enoplea</taxon>
        <taxon>Dorylaimia</taxon>
        <taxon>Mermithida</taxon>
        <taxon>Mermithoidea</taxon>
        <taxon>Mermithidae</taxon>
        <taxon>Romanomermis</taxon>
    </lineage>
</organism>
<name>A0A915HX35_ROMCU</name>
<dbReference type="Proteomes" id="UP000887565">
    <property type="component" value="Unplaced"/>
</dbReference>
<proteinExistence type="predicted"/>
<evidence type="ECO:0000313" key="1">
    <source>
        <dbReference type="Proteomes" id="UP000887565"/>
    </source>
</evidence>
<reference evidence="2" key="1">
    <citation type="submission" date="2022-11" db="UniProtKB">
        <authorList>
            <consortium name="WormBaseParasite"/>
        </authorList>
    </citation>
    <scope>IDENTIFICATION</scope>
</reference>
<protein>
    <submittedName>
        <fullName evidence="2">Uncharacterized protein</fullName>
    </submittedName>
</protein>